<dbReference type="EMBL" id="SPHZ02000011">
    <property type="protein sequence ID" value="KAF0892613.1"/>
    <property type="molecule type" value="Genomic_DNA"/>
</dbReference>
<comment type="caution">
    <text evidence="3">The sequence shown here is derived from an EMBL/GenBank/DDBJ whole genome shotgun (WGS) entry which is preliminary data.</text>
</comment>
<gene>
    <name evidence="3" type="ORF">E2562_017332</name>
</gene>
<dbReference type="GO" id="GO:0005886">
    <property type="term" value="C:plasma membrane"/>
    <property type="evidence" value="ECO:0007669"/>
    <property type="project" value="TreeGrafter"/>
</dbReference>
<evidence type="ECO:0000256" key="2">
    <source>
        <dbReference type="SAM" id="SignalP"/>
    </source>
</evidence>
<dbReference type="Proteomes" id="UP000479710">
    <property type="component" value="Unassembled WGS sequence"/>
</dbReference>
<keyword evidence="2" id="KW-0732">Signal</keyword>
<protein>
    <recommendedName>
        <fullName evidence="5">FAS1 domain-containing protein</fullName>
    </recommendedName>
</protein>
<dbReference type="SUPFAM" id="SSF82153">
    <property type="entry name" value="FAS1 domain"/>
    <property type="match status" value="1"/>
</dbReference>
<feature type="compositionally biased region" description="Polar residues" evidence="1">
    <location>
        <begin position="253"/>
        <end position="266"/>
    </location>
</feature>
<dbReference type="OrthoDB" id="694090at2759"/>
<dbReference type="PANTHER" id="PTHR32382">
    <property type="entry name" value="FASCICLIN-LIKE ARABINOGALACTAN PROTEIN"/>
    <property type="match status" value="1"/>
</dbReference>
<sequence length="303" mass="30641">MASPKVAAAAGFILALAFASSSATAFKFNVTEILDEFPEFSVFNGLLSRTKLADEINHRQTVTVLVVDDPAAGAITSLPANTQRKVLAVQVLLDYYDPVKLDGVKEKTALLATLLQAANGGRTGLVNYTQGDDDQMAFGSAEPGAPITSQLVKVVASRPYNLSVMQVSAPVVPPSLGSSSGKGSNGAPLSSPATANGSTPSPAPTKKAETSEASAPASGTDTATALSDYDDDPIASATVDTPSAAAEGPESVDTPTRSPSNETSFTADVAPDGTTTSAGSSRVMVGASIGLMAGLLMLISISC</sequence>
<evidence type="ECO:0000313" key="3">
    <source>
        <dbReference type="EMBL" id="KAF0892613.1"/>
    </source>
</evidence>
<reference evidence="3 4" key="1">
    <citation type="submission" date="2019-11" db="EMBL/GenBank/DDBJ databases">
        <title>Whole genome sequence of Oryza granulata.</title>
        <authorList>
            <person name="Li W."/>
        </authorList>
    </citation>
    <scope>NUCLEOTIDE SEQUENCE [LARGE SCALE GENOMIC DNA]</scope>
    <source>
        <strain evidence="4">cv. Menghai</strain>
        <tissue evidence="3">Leaf</tissue>
    </source>
</reference>
<feature type="signal peptide" evidence="2">
    <location>
        <begin position="1"/>
        <end position="25"/>
    </location>
</feature>
<dbReference type="InterPro" id="IPR036378">
    <property type="entry name" value="FAS1_dom_sf"/>
</dbReference>
<dbReference type="AlphaFoldDB" id="A0A6G1BZ07"/>
<feature type="chain" id="PRO_5026126973" description="FAS1 domain-containing protein" evidence="2">
    <location>
        <begin position="26"/>
        <end position="303"/>
    </location>
</feature>
<dbReference type="PANTHER" id="PTHR32382:SF41">
    <property type="entry name" value="OS04G0283600 PROTEIN"/>
    <property type="match status" value="1"/>
</dbReference>
<feature type="compositionally biased region" description="Polar residues" evidence="1">
    <location>
        <begin position="211"/>
        <end position="225"/>
    </location>
</feature>
<accession>A0A6G1BZ07</accession>
<proteinExistence type="predicted"/>
<evidence type="ECO:0008006" key="5">
    <source>
        <dbReference type="Google" id="ProtNLM"/>
    </source>
</evidence>
<evidence type="ECO:0000313" key="4">
    <source>
        <dbReference type="Proteomes" id="UP000479710"/>
    </source>
</evidence>
<feature type="compositionally biased region" description="Polar residues" evidence="1">
    <location>
        <begin position="187"/>
        <end position="200"/>
    </location>
</feature>
<name>A0A6G1BZ07_9ORYZ</name>
<evidence type="ECO:0000256" key="1">
    <source>
        <dbReference type="SAM" id="MobiDB-lite"/>
    </source>
</evidence>
<keyword evidence="4" id="KW-1185">Reference proteome</keyword>
<dbReference type="InterPro" id="IPR033254">
    <property type="entry name" value="Plant_FLA"/>
</dbReference>
<feature type="region of interest" description="Disordered" evidence="1">
    <location>
        <begin position="174"/>
        <end position="280"/>
    </location>
</feature>
<organism evidence="3 4">
    <name type="scientific">Oryza meyeriana var. granulata</name>
    <dbReference type="NCBI Taxonomy" id="110450"/>
    <lineage>
        <taxon>Eukaryota</taxon>
        <taxon>Viridiplantae</taxon>
        <taxon>Streptophyta</taxon>
        <taxon>Embryophyta</taxon>
        <taxon>Tracheophyta</taxon>
        <taxon>Spermatophyta</taxon>
        <taxon>Magnoliopsida</taxon>
        <taxon>Liliopsida</taxon>
        <taxon>Poales</taxon>
        <taxon>Poaceae</taxon>
        <taxon>BOP clade</taxon>
        <taxon>Oryzoideae</taxon>
        <taxon>Oryzeae</taxon>
        <taxon>Oryzinae</taxon>
        <taxon>Oryza</taxon>
        <taxon>Oryza meyeriana</taxon>
    </lineage>
</organism>